<reference evidence="8 9" key="1">
    <citation type="submission" date="2023-10" db="EMBL/GenBank/DDBJ databases">
        <title>Chromosome-scale genome assembly provides insights into flower coloration mechanisms of Canna indica.</title>
        <authorList>
            <person name="Li C."/>
        </authorList>
    </citation>
    <scope>NUCLEOTIDE SEQUENCE [LARGE SCALE GENOMIC DNA]</scope>
    <source>
        <tissue evidence="8">Flower</tissue>
    </source>
</reference>
<dbReference type="PROSITE" id="PS50011">
    <property type="entry name" value="PROTEIN_KINASE_DOM"/>
    <property type="match status" value="1"/>
</dbReference>
<dbReference type="GO" id="GO:0005524">
    <property type="term" value="F:ATP binding"/>
    <property type="evidence" value="ECO:0007669"/>
    <property type="project" value="UniProtKB-UniRule"/>
</dbReference>
<organism evidence="8 9">
    <name type="scientific">Canna indica</name>
    <name type="common">Indian-shot</name>
    <dbReference type="NCBI Taxonomy" id="4628"/>
    <lineage>
        <taxon>Eukaryota</taxon>
        <taxon>Viridiplantae</taxon>
        <taxon>Streptophyta</taxon>
        <taxon>Embryophyta</taxon>
        <taxon>Tracheophyta</taxon>
        <taxon>Spermatophyta</taxon>
        <taxon>Magnoliopsida</taxon>
        <taxon>Liliopsida</taxon>
        <taxon>Zingiberales</taxon>
        <taxon>Cannaceae</taxon>
        <taxon>Canna</taxon>
    </lineage>
</organism>
<dbReference type="InterPro" id="IPR052751">
    <property type="entry name" value="Plant_MAPKKK"/>
</dbReference>
<dbReference type="GO" id="GO:0007165">
    <property type="term" value="P:signal transduction"/>
    <property type="evidence" value="ECO:0007669"/>
    <property type="project" value="TreeGrafter"/>
</dbReference>
<dbReference type="CDD" id="cd06606">
    <property type="entry name" value="STKc_MAPKKK"/>
    <property type="match status" value="1"/>
</dbReference>
<dbReference type="PROSITE" id="PS00107">
    <property type="entry name" value="PROTEIN_KINASE_ATP"/>
    <property type="match status" value="1"/>
</dbReference>
<keyword evidence="9" id="KW-1185">Reference proteome</keyword>
<evidence type="ECO:0000313" key="8">
    <source>
        <dbReference type="EMBL" id="WOL17539.1"/>
    </source>
</evidence>
<dbReference type="InterPro" id="IPR008271">
    <property type="entry name" value="Ser/Thr_kinase_AS"/>
</dbReference>
<dbReference type="Pfam" id="PF00069">
    <property type="entry name" value="Pkinase"/>
    <property type="match status" value="1"/>
</dbReference>
<name>A0AAQ3KZ90_9LILI</name>
<sequence>MHEKITTLMDYVEWSRGAVIGRGSFSTVSLGYVHRGRDGQHRQQTPVVAVKSAPLAQSALLSHENSVLLDLQGCPHVVRCFGDEVAVDAATGAESYNLFLEYVAGGSLHDVVRRSCGGSLPEPTVRRYARSILQGLRFVHAQGYAHCDIKPQNILVQRDGGGVKIADFGLAKKIGDAAASGDASMRGTPLYMSPESATRSEHGAAADVWSVGCVVAEMASGRPPWKCSGEGGVWELVVRIGHGDEVPEIPSELSEEGKDFLRWCFVKDPAKRWTAEMLLQHPFMEIEDEQVEASAINDLNGCSSMKTSPRSVVFGLCRWVSPTSASWNSIVNASTAFESVEGGTTDSSALPSPADRIKELATTQWPNWSYDGWI</sequence>
<evidence type="ECO:0000256" key="3">
    <source>
        <dbReference type="ARBA" id="ARBA00022777"/>
    </source>
</evidence>
<accession>A0AAQ3KZ90</accession>
<evidence type="ECO:0000259" key="7">
    <source>
        <dbReference type="PROSITE" id="PS50011"/>
    </source>
</evidence>
<keyword evidence="2 5" id="KW-0547">Nucleotide-binding</keyword>
<gene>
    <name evidence="8" type="ORF">Cni_G26332</name>
</gene>
<dbReference type="EMBL" id="CP136897">
    <property type="protein sequence ID" value="WOL17539.1"/>
    <property type="molecule type" value="Genomic_DNA"/>
</dbReference>
<dbReference type="PROSITE" id="PS00108">
    <property type="entry name" value="PROTEIN_KINASE_ST"/>
    <property type="match status" value="1"/>
</dbReference>
<dbReference type="SMART" id="SM00220">
    <property type="entry name" value="S_TKc"/>
    <property type="match status" value="1"/>
</dbReference>
<dbReference type="PANTHER" id="PTHR48011:SF18">
    <property type="entry name" value="MITOGEN-ACTIVATED PROTEIN KINASE KINASE KINASE 19-RELATED"/>
    <property type="match status" value="1"/>
</dbReference>
<keyword evidence="3 8" id="KW-0418">Kinase</keyword>
<proteinExistence type="inferred from homology"/>
<keyword evidence="6" id="KW-0723">Serine/threonine-protein kinase</keyword>
<dbReference type="SUPFAM" id="SSF56112">
    <property type="entry name" value="Protein kinase-like (PK-like)"/>
    <property type="match status" value="1"/>
</dbReference>
<dbReference type="Proteomes" id="UP001327560">
    <property type="component" value="Chromosome 8"/>
</dbReference>
<keyword evidence="4 5" id="KW-0067">ATP-binding</keyword>
<dbReference type="InterPro" id="IPR000719">
    <property type="entry name" value="Prot_kinase_dom"/>
</dbReference>
<dbReference type="InterPro" id="IPR017441">
    <property type="entry name" value="Protein_kinase_ATP_BS"/>
</dbReference>
<evidence type="ECO:0000256" key="1">
    <source>
        <dbReference type="ARBA" id="ARBA00022679"/>
    </source>
</evidence>
<comment type="similarity">
    <text evidence="6">Belongs to the protein kinase superfamily.</text>
</comment>
<dbReference type="InterPro" id="IPR011009">
    <property type="entry name" value="Kinase-like_dom_sf"/>
</dbReference>
<dbReference type="PANTHER" id="PTHR48011">
    <property type="entry name" value="CCR4-NOT TRANSCRIPTIONAL COMPLEX SUBUNIT CAF120-RELATED"/>
    <property type="match status" value="1"/>
</dbReference>
<evidence type="ECO:0000256" key="6">
    <source>
        <dbReference type="RuleBase" id="RU000304"/>
    </source>
</evidence>
<dbReference type="Gene3D" id="1.10.510.10">
    <property type="entry name" value="Transferase(Phosphotransferase) domain 1"/>
    <property type="match status" value="1"/>
</dbReference>
<evidence type="ECO:0000313" key="9">
    <source>
        <dbReference type="Proteomes" id="UP001327560"/>
    </source>
</evidence>
<dbReference type="GO" id="GO:0004674">
    <property type="term" value="F:protein serine/threonine kinase activity"/>
    <property type="evidence" value="ECO:0007669"/>
    <property type="project" value="UniProtKB-KW"/>
</dbReference>
<dbReference type="AlphaFoldDB" id="A0AAQ3KZ90"/>
<feature type="binding site" evidence="5">
    <location>
        <position position="51"/>
    </location>
    <ligand>
        <name>ATP</name>
        <dbReference type="ChEBI" id="CHEBI:30616"/>
    </ligand>
</feature>
<keyword evidence="1" id="KW-0808">Transferase</keyword>
<evidence type="ECO:0000256" key="2">
    <source>
        <dbReference type="ARBA" id="ARBA00022741"/>
    </source>
</evidence>
<feature type="domain" description="Protein kinase" evidence="7">
    <location>
        <begin position="14"/>
        <end position="284"/>
    </location>
</feature>
<evidence type="ECO:0000256" key="5">
    <source>
        <dbReference type="PROSITE-ProRule" id="PRU10141"/>
    </source>
</evidence>
<evidence type="ECO:0000256" key="4">
    <source>
        <dbReference type="ARBA" id="ARBA00022840"/>
    </source>
</evidence>
<protein>
    <submittedName>
        <fullName evidence="8">Mitogen-activated protein kinase kinase kinase YODA-like</fullName>
    </submittedName>
</protein>